<dbReference type="EnsemblMetazoa" id="AARA014607-RA">
    <property type="protein sequence ID" value="AARA014607-PA"/>
    <property type="gene ID" value="AARA014607"/>
</dbReference>
<dbReference type="AlphaFoldDB" id="A0A182IGL3"/>
<name>A0A182IGL3_ANOAR</name>
<sequence length="45" mass="5134">MNMRGISRTKDRRLTIVENGLTILYSAVIYYQQEEALLTCASLPT</sequence>
<dbReference type="VEuPathDB" id="VectorBase:AARA014607"/>
<evidence type="ECO:0000313" key="2">
    <source>
        <dbReference type="Proteomes" id="UP000075840"/>
    </source>
</evidence>
<proteinExistence type="predicted"/>
<dbReference type="EMBL" id="APCN01008899">
    <property type="status" value="NOT_ANNOTATED_CDS"/>
    <property type="molecule type" value="Genomic_DNA"/>
</dbReference>
<keyword evidence="2" id="KW-1185">Reference proteome</keyword>
<protein>
    <submittedName>
        <fullName evidence="1">Uncharacterized protein</fullName>
    </submittedName>
</protein>
<reference evidence="1" key="1">
    <citation type="submission" date="2022-08" db="UniProtKB">
        <authorList>
            <consortium name="EnsemblMetazoa"/>
        </authorList>
    </citation>
    <scope>IDENTIFICATION</scope>
    <source>
        <strain evidence="1">Dongola</strain>
    </source>
</reference>
<dbReference type="Proteomes" id="UP000075840">
    <property type="component" value="Unassembled WGS sequence"/>
</dbReference>
<organism evidence="1 2">
    <name type="scientific">Anopheles arabiensis</name>
    <name type="common">Mosquito</name>
    <dbReference type="NCBI Taxonomy" id="7173"/>
    <lineage>
        <taxon>Eukaryota</taxon>
        <taxon>Metazoa</taxon>
        <taxon>Ecdysozoa</taxon>
        <taxon>Arthropoda</taxon>
        <taxon>Hexapoda</taxon>
        <taxon>Insecta</taxon>
        <taxon>Pterygota</taxon>
        <taxon>Neoptera</taxon>
        <taxon>Endopterygota</taxon>
        <taxon>Diptera</taxon>
        <taxon>Nematocera</taxon>
        <taxon>Culicoidea</taxon>
        <taxon>Culicidae</taxon>
        <taxon>Anophelinae</taxon>
        <taxon>Anopheles</taxon>
    </lineage>
</organism>
<accession>A0A182IGL3</accession>
<evidence type="ECO:0000313" key="1">
    <source>
        <dbReference type="EnsemblMetazoa" id="AARA014607-PA"/>
    </source>
</evidence>